<evidence type="ECO:0000256" key="4">
    <source>
        <dbReference type="ARBA" id="ARBA00023136"/>
    </source>
</evidence>
<evidence type="ECO:0000313" key="8">
    <source>
        <dbReference type="Proteomes" id="UP001418222"/>
    </source>
</evidence>
<dbReference type="EMBL" id="JBBWWQ010000001">
    <property type="protein sequence ID" value="KAK8957142.1"/>
    <property type="molecule type" value="Genomic_DNA"/>
</dbReference>
<proteinExistence type="predicted"/>
<organism evidence="7 8">
    <name type="scientific">Platanthera zijinensis</name>
    <dbReference type="NCBI Taxonomy" id="2320716"/>
    <lineage>
        <taxon>Eukaryota</taxon>
        <taxon>Viridiplantae</taxon>
        <taxon>Streptophyta</taxon>
        <taxon>Embryophyta</taxon>
        <taxon>Tracheophyta</taxon>
        <taxon>Spermatophyta</taxon>
        <taxon>Magnoliopsida</taxon>
        <taxon>Liliopsida</taxon>
        <taxon>Asparagales</taxon>
        <taxon>Orchidaceae</taxon>
        <taxon>Orchidoideae</taxon>
        <taxon>Orchideae</taxon>
        <taxon>Orchidinae</taxon>
        <taxon>Platanthera</taxon>
    </lineage>
</organism>
<keyword evidence="5" id="KW-0325">Glycoprotein</keyword>
<dbReference type="InterPro" id="IPR003406">
    <property type="entry name" value="Glyco_trans_14"/>
</dbReference>
<keyword evidence="6" id="KW-0812">Transmembrane</keyword>
<evidence type="ECO:0000256" key="2">
    <source>
        <dbReference type="ARBA" id="ARBA00022676"/>
    </source>
</evidence>
<evidence type="ECO:0000256" key="6">
    <source>
        <dbReference type="SAM" id="Phobius"/>
    </source>
</evidence>
<sequence length="391" mass="44479">MTLNLSSHYCYEKRPAALNSPRNLQTAANISGFKKAIQTLCFSDLCFSDRCFSDGCNGAKQSLAARVIADTRFIYIPIIFLFVAGRFPTPLPRFYKAASPVLKSRRCQNLLPFSALLALLQVRNFGYGFSSPSLQKVLQIRNFELTISNRVLGPSVHWAGMLPRVLHAEDGKDLTHRIHSKSSLLKIVKYFGPLLILAAVFFIFGARYFDAQVLKLQPTRSNFFPCIKLETNDLNRLIKPPSILSHNMSDAELFWAASFVPQVKKYPFKRVAKAAFMFLTRGPLPLSPLWEKFFKGNEALYSIYIHSLPSYEASYPKHSVFYKRQIPSQILFHLVPSSFARLREFHIDSISITGFLFTFYCYSCLFFLVTIEVFSGDIAAVRRANLSLRNT</sequence>
<evidence type="ECO:0000256" key="3">
    <source>
        <dbReference type="ARBA" id="ARBA00022679"/>
    </source>
</evidence>
<dbReference type="InterPro" id="IPR044174">
    <property type="entry name" value="BC10-like"/>
</dbReference>
<keyword evidence="6" id="KW-1133">Transmembrane helix</keyword>
<dbReference type="Pfam" id="PF02485">
    <property type="entry name" value="Branch"/>
    <property type="match status" value="1"/>
</dbReference>
<keyword evidence="2" id="KW-0328">Glycosyltransferase</keyword>
<feature type="transmembrane region" description="Helical" evidence="6">
    <location>
        <begin position="350"/>
        <end position="371"/>
    </location>
</feature>
<dbReference type="GO" id="GO:0016757">
    <property type="term" value="F:glycosyltransferase activity"/>
    <property type="evidence" value="ECO:0007669"/>
    <property type="project" value="UniProtKB-KW"/>
</dbReference>
<name>A0AAP0C2E6_9ASPA</name>
<keyword evidence="8" id="KW-1185">Reference proteome</keyword>
<keyword evidence="3" id="KW-0808">Transferase</keyword>
<evidence type="ECO:0000256" key="1">
    <source>
        <dbReference type="ARBA" id="ARBA00004606"/>
    </source>
</evidence>
<feature type="transmembrane region" description="Helical" evidence="6">
    <location>
        <begin position="190"/>
        <end position="209"/>
    </location>
</feature>
<evidence type="ECO:0000313" key="7">
    <source>
        <dbReference type="EMBL" id="KAK8957142.1"/>
    </source>
</evidence>
<comment type="caution">
    <text evidence="7">The sequence shown here is derived from an EMBL/GenBank/DDBJ whole genome shotgun (WGS) entry which is preliminary data.</text>
</comment>
<comment type="subcellular location">
    <subcellularLocation>
        <location evidence="1">Membrane</location>
        <topology evidence="1">Single-pass type II membrane protein</topology>
    </subcellularLocation>
</comment>
<gene>
    <name evidence="7" type="ORF">KSP39_PZI000274</name>
</gene>
<reference evidence="7 8" key="1">
    <citation type="journal article" date="2022" name="Nat. Plants">
        <title>Genomes of leafy and leafless Platanthera orchids illuminate the evolution of mycoheterotrophy.</title>
        <authorList>
            <person name="Li M.H."/>
            <person name="Liu K.W."/>
            <person name="Li Z."/>
            <person name="Lu H.C."/>
            <person name="Ye Q.L."/>
            <person name="Zhang D."/>
            <person name="Wang J.Y."/>
            <person name="Li Y.F."/>
            <person name="Zhong Z.M."/>
            <person name="Liu X."/>
            <person name="Yu X."/>
            <person name="Liu D.K."/>
            <person name="Tu X.D."/>
            <person name="Liu B."/>
            <person name="Hao Y."/>
            <person name="Liao X.Y."/>
            <person name="Jiang Y.T."/>
            <person name="Sun W.H."/>
            <person name="Chen J."/>
            <person name="Chen Y.Q."/>
            <person name="Ai Y."/>
            <person name="Zhai J.W."/>
            <person name="Wu S.S."/>
            <person name="Zhou Z."/>
            <person name="Hsiao Y.Y."/>
            <person name="Wu W.L."/>
            <person name="Chen Y.Y."/>
            <person name="Lin Y.F."/>
            <person name="Hsu J.L."/>
            <person name="Li C.Y."/>
            <person name="Wang Z.W."/>
            <person name="Zhao X."/>
            <person name="Zhong W.Y."/>
            <person name="Ma X.K."/>
            <person name="Ma L."/>
            <person name="Huang J."/>
            <person name="Chen G.Z."/>
            <person name="Huang M.Z."/>
            <person name="Huang L."/>
            <person name="Peng D.H."/>
            <person name="Luo Y.B."/>
            <person name="Zou S.Q."/>
            <person name="Chen S.P."/>
            <person name="Lan S."/>
            <person name="Tsai W.C."/>
            <person name="Van de Peer Y."/>
            <person name="Liu Z.J."/>
        </authorList>
    </citation>
    <scope>NUCLEOTIDE SEQUENCE [LARGE SCALE GENOMIC DNA]</scope>
    <source>
        <strain evidence="7">Lor287</strain>
    </source>
</reference>
<dbReference type="PANTHER" id="PTHR31042">
    <property type="entry name" value="CORE-2/I-BRANCHING BETA-1,6-N-ACETYLGLUCOSAMINYLTRANSFERASE FAMILY PROTEIN-RELATED"/>
    <property type="match status" value="1"/>
</dbReference>
<dbReference type="Proteomes" id="UP001418222">
    <property type="component" value="Unassembled WGS sequence"/>
</dbReference>
<evidence type="ECO:0000256" key="5">
    <source>
        <dbReference type="ARBA" id="ARBA00023180"/>
    </source>
</evidence>
<dbReference type="GO" id="GO:0016020">
    <property type="term" value="C:membrane"/>
    <property type="evidence" value="ECO:0007669"/>
    <property type="project" value="UniProtKB-SubCell"/>
</dbReference>
<keyword evidence="4 6" id="KW-0472">Membrane</keyword>
<dbReference type="AlphaFoldDB" id="A0AAP0C2E6"/>
<accession>A0AAP0C2E6</accession>
<protein>
    <submittedName>
        <fullName evidence="7">Uncharacterized protein</fullName>
    </submittedName>
</protein>
<dbReference type="PANTHER" id="PTHR31042:SF8">
    <property type="entry name" value="CORE-2_I-BRANCHING BETA-1,6-N-ACETYLGLUCOSAMINYLTRANSFERASE FAMILY PROTEIN"/>
    <property type="match status" value="1"/>
</dbReference>